<gene>
    <name evidence="5" type="ORF">PPRIM_AZ9-3.1.T0900122</name>
</gene>
<comment type="caution">
    <text evidence="5">The sequence shown here is derived from an EMBL/GenBank/DDBJ whole genome shotgun (WGS) entry which is preliminary data.</text>
</comment>
<dbReference type="Proteomes" id="UP000688137">
    <property type="component" value="Unassembled WGS sequence"/>
</dbReference>
<keyword evidence="2" id="KW-0802">TPR repeat</keyword>
<dbReference type="PANTHER" id="PTHR46035">
    <property type="entry name" value="TETRATRICOPEPTIDE REPEAT PROTEIN 4"/>
    <property type="match status" value="1"/>
</dbReference>
<accession>A0A8S1NY95</accession>
<dbReference type="SMART" id="SM00028">
    <property type="entry name" value="TPR"/>
    <property type="match status" value="2"/>
</dbReference>
<evidence type="ECO:0000256" key="2">
    <source>
        <dbReference type="ARBA" id="ARBA00022803"/>
    </source>
</evidence>
<evidence type="ECO:0000259" key="4">
    <source>
        <dbReference type="Pfam" id="PF18972"/>
    </source>
</evidence>
<dbReference type="GO" id="GO:0005634">
    <property type="term" value="C:nucleus"/>
    <property type="evidence" value="ECO:0007669"/>
    <property type="project" value="TreeGrafter"/>
</dbReference>
<evidence type="ECO:0000256" key="1">
    <source>
        <dbReference type="ARBA" id="ARBA00022737"/>
    </source>
</evidence>
<keyword evidence="3" id="KW-0175">Coiled coil</keyword>
<dbReference type="GO" id="GO:0006457">
    <property type="term" value="P:protein folding"/>
    <property type="evidence" value="ECO:0007669"/>
    <property type="project" value="TreeGrafter"/>
</dbReference>
<proteinExistence type="predicted"/>
<feature type="coiled-coil region" evidence="3">
    <location>
        <begin position="180"/>
        <end position="207"/>
    </location>
</feature>
<dbReference type="CDD" id="cd21377">
    <property type="entry name" value="CTWD_Cns1-like"/>
    <property type="match status" value="1"/>
</dbReference>
<dbReference type="Pfam" id="PF18972">
    <property type="entry name" value="Wheel"/>
    <property type="match status" value="1"/>
</dbReference>
<dbReference type="InterPro" id="IPR044059">
    <property type="entry name" value="Csn1/TTC4_wheel"/>
</dbReference>
<protein>
    <recommendedName>
        <fullName evidence="4">Cns1/TTC4 wheel domain-containing protein</fullName>
    </recommendedName>
</protein>
<dbReference type="GO" id="GO:0005829">
    <property type="term" value="C:cytosol"/>
    <property type="evidence" value="ECO:0007669"/>
    <property type="project" value="TreeGrafter"/>
</dbReference>
<dbReference type="GO" id="GO:0030544">
    <property type="term" value="F:Hsp70 protein binding"/>
    <property type="evidence" value="ECO:0007669"/>
    <property type="project" value="TreeGrafter"/>
</dbReference>
<evidence type="ECO:0000256" key="3">
    <source>
        <dbReference type="SAM" id="Coils"/>
    </source>
</evidence>
<keyword evidence="1" id="KW-0677">Repeat</keyword>
<evidence type="ECO:0000313" key="5">
    <source>
        <dbReference type="EMBL" id="CAD8092324.1"/>
    </source>
</evidence>
<sequence>MQAMGLFDFLDGIPDDYVPKQRMTAEETEEAFTYLKNHPLFIDHIPEDIENYPELLALQNLQYDDTPVNIATSLLKNANEIMKKDGDKKYFQKKAYEVYTDAIEQDCGDKELMAKLFSNRALISYKQKNYKCAIQDCKWAIENDPKFIKPYFRCAQCLYQILHFSEALKFCNLALEISKEKEIEELKKLILQQIEKQEKKNEEEKKLQQLYAICNQKGIRMGPSKITLPPEYQPQKISLEQVNPPILTVPMLVTYPEFKQRDFIQYCSEQTKLYQILAPLFQTPLPWDQDQKYNLNNIECYIELDDGNYAKLNIKARMLSIMQGYKVTVREFIEILLVCPGTNYYQKQFRSEYHILNDQ</sequence>
<dbReference type="EMBL" id="CAJJDM010000093">
    <property type="protein sequence ID" value="CAD8092324.1"/>
    <property type="molecule type" value="Genomic_DNA"/>
</dbReference>
<name>A0A8S1NY95_PARPR</name>
<dbReference type="PANTHER" id="PTHR46035:SF1">
    <property type="entry name" value="TETRATRICOPEPTIDE REPEAT PROTEIN 4"/>
    <property type="match status" value="1"/>
</dbReference>
<reference evidence="5" key="1">
    <citation type="submission" date="2021-01" db="EMBL/GenBank/DDBJ databases">
        <authorList>
            <consortium name="Genoscope - CEA"/>
            <person name="William W."/>
        </authorList>
    </citation>
    <scope>NUCLEOTIDE SEQUENCE</scope>
</reference>
<keyword evidence="6" id="KW-1185">Reference proteome</keyword>
<dbReference type="GO" id="GO:0051879">
    <property type="term" value="F:Hsp90 protein binding"/>
    <property type="evidence" value="ECO:0007669"/>
    <property type="project" value="InterPro"/>
</dbReference>
<dbReference type="AlphaFoldDB" id="A0A8S1NY95"/>
<dbReference type="InterPro" id="IPR019734">
    <property type="entry name" value="TPR_rpt"/>
</dbReference>
<evidence type="ECO:0000313" key="6">
    <source>
        <dbReference type="Proteomes" id="UP000688137"/>
    </source>
</evidence>
<organism evidence="5 6">
    <name type="scientific">Paramecium primaurelia</name>
    <dbReference type="NCBI Taxonomy" id="5886"/>
    <lineage>
        <taxon>Eukaryota</taxon>
        <taxon>Sar</taxon>
        <taxon>Alveolata</taxon>
        <taxon>Ciliophora</taxon>
        <taxon>Intramacronucleata</taxon>
        <taxon>Oligohymenophorea</taxon>
        <taxon>Peniculida</taxon>
        <taxon>Parameciidae</taxon>
        <taxon>Paramecium</taxon>
    </lineage>
</organism>
<dbReference type="OMA" id="WRAAQCA"/>
<feature type="domain" description="Cns1/TTC4 wheel" evidence="4">
    <location>
        <begin position="247"/>
        <end position="340"/>
    </location>
</feature>